<dbReference type="PANTHER" id="PTHR36766">
    <property type="entry name" value="PLANT BROAD-SPECTRUM MILDEW RESISTANCE PROTEIN RPW8"/>
    <property type="match status" value="1"/>
</dbReference>
<dbReference type="AlphaFoldDB" id="A0A8J6CRG9"/>
<keyword evidence="6" id="KW-1185">Reference proteome</keyword>
<evidence type="ECO:0000259" key="4">
    <source>
        <dbReference type="Pfam" id="PF23559"/>
    </source>
</evidence>
<dbReference type="Pfam" id="PF00931">
    <property type="entry name" value="NB-ARC"/>
    <property type="match status" value="1"/>
</dbReference>
<dbReference type="Pfam" id="PF23559">
    <property type="entry name" value="WHD_DRP"/>
    <property type="match status" value="1"/>
</dbReference>
<accession>A0A8J6CRG9</accession>
<evidence type="ECO:0000313" key="6">
    <source>
        <dbReference type="Proteomes" id="UP000701853"/>
    </source>
</evidence>
<dbReference type="Proteomes" id="UP000701853">
    <property type="component" value="Chromosome 10"/>
</dbReference>
<name>A0A8J6CRG9_9ROSI</name>
<organism evidence="5 6">
    <name type="scientific">Gossypium anomalum</name>
    <dbReference type="NCBI Taxonomy" id="47600"/>
    <lineage>
        <taxon>Eukaryota</taxon>
        <taxon>Viridiplantae</taxon>
        <taxon>Streptophyta</taxon>
        <taxon>Embryophyta</taxon>
        <taxon>Tracheophyta</taxon>
        <taxon>Spermatophyta</taxon>
        <taxon>Magnoliopsida</taxon>
        <taxon>eudicotyledons</taxon>
        <taxon>Gunneridae</taxon>
        <taxon>Pentapetalae</taxon>
        <taxon>rosids</taxon>
        <taxon>malvids</taxon>
        <taxon>Malvales</taxon>
        <taxon>Malvaceae</taxon>
        <taxon>Malvoideae</taxon>
        <taxon>Gossypium</taxon>
    </lineage>
</organism>
<keyword evidence="1" id="KW-0677">Repeat</keyword>
<evidence type="ECO:0000256" key="1">
    <source>
        <dbReference type="ARBA" id="ARBA00022737"/>
    </source>
</evidence>
<comment type="caution">
    <text evidence="5">The sequence shown here is derived from an EMBL/GenBank/DDBJ whole genome shotgun (WGS) entry which is preliminary data.</text>
</comment>
<feature type="domain" description="NB-ARC" evidence="3">
    <location>
        <begin position="80"/>
        <end position="247"/>
    </location>
</feature>
<dbReference type="PRINTS" id="PR00364">
    <property type="entry name" value="DISEASERSIST"/>
</dbReference>
<keyword evidence="2" id="KW-0611">Plant defense</keyword>
<proteinExistence type="predicted"/>
<evidence type="ECO:0000313" key="5">
    <source>
        <dbReference type="EMBL" id="KAG8480621.1"/>
    </source>
</evidence>
<dbReference type="InterPro" id="IPR027417">
    <property type="entry name" value="P-loop_NTPase"/>
</dbReference>
<dbReference type="Gene3D" id="3.40.50.300">
    <property type="entry name" value="P-loop containing nucleotide triphosphate hydrolases"/>
    <property type="match status" value="1"/>
</dbReference>
<evidence type="ECO:0000256" key="2">
    <source>
        <dbReference type="ARBA" id="ARBA00022821"/>
    </source>
</evidence>
<protein>
    <recommendedName>
        <fullName evidence="7">Disease resistance RPP13-like protein 1</fullName>
    </recommendedName>
</protein>
<feature type="domain" description="Disease resistance protein winged helix" evidence="4">
    <location>
        <begin position="334"/>
        <end position="375"/>
    </location>
</feature>
<dbReference type="FunFam" id="3.40.50.300:FF:001091">
    <property type="entry name" value="Probable disease resistance protein At1g61300"/>
    <property type="match status" value="1"/>
</dbReference>
<gene>
    <name evidence="5" type="ORF">CXB51_024771</name>
</gene>
<reference evidence="5 6" key="1">
    <citation type="journal article" date="2021" name="bioRxiv">
        <title>The Gossypium anomalum genome as a resource for cotton improvement and evolutionary analysis of hybrid incompatibility.</title>
        <authorList>
            <person name="Grover C.E."/>
            <person name="Yuan D."/>
            <person name="Arick M.A."/>
            <person name="Miller E.R."/>
            <person name="Hu G."/>
            <person name="Peterson D.G."/>
            <person name="Wendel J.F."/>
            <person name="Udall J.A."/>
        </authorList>
    </citation>
    <scope>NUCLEOTIDE SEQUENCE [LARGE SCALE GENOMIC DNA]</scope>
    <source>
        <strain evidence="5">JFW-Udall</strain>
        <tissue evidence="5">Leaf</tissue>
    </source>
</reference>
<dbReference type="Gene3D" id="1.10.8.430">
    <property type="entry name" value="Helical domain of apoptotic protease-activating factors"/>
    <property type="match status" value="1"/>
</dbReference>
<evidence type="ECO:0000259" key="3">
    <source>
        <dbReference type="Pfam" id="PF00931"/>
    </source>
</evidence>
<evidence type="ECO:0008006" key="7">
    <source>
        <dbReference type="Google" id="ProtNLM"/>
    </source>
</evidence>
<dbReference type="OrthoDB" id="37484at2759"/>
<dbReference type="InterPro" id="IPR058922">
    <property type="entry name" value="WHD_DRP"/>
</dbReference>
<dbReference type="GO" id="GO:0006952">
    <property type="term" value="P:defense response"/>
    <property type="evidence" value="ECO:0007669"/>
    <property type="project" value="UniProtKB-KW"/>
</dbReference>
<dbReference type="InterPro" id="IPR002182">
    <property type="entry name" value="NB-ARC"/>
</dbReference>
<sequence>MERRGCSSKRPKLIPDSFTAVMFNRDMMSKIKDITAKLKDLEPQRNQLQFKITDCKRPKRLEERLQPTSVEIESHVHGRDKDKQTVLDLLLKSDNEANFVIPIVGMGGIGKTTLAQLVYNDASIQNHFNLKAWVCVSDDFDVMRITKEILQSVTSKPCNDNDLNRVQEKLKVLSEKKFLIVLDDVWNENYHVWTILQSPFLTRTRGSKIIVTTRNHGVSSTMGAFHAHSLGVLSDIDCMSLFAQHALGARDFGRHPSLKEVAEKIVTKCNGLPLAAKTLGGLLRANVDLDAWEDILQSEIWKLSEHQSGTIPALQLSYHHLPPHLKRCFAYCSILPKDYEFGEEEIILLWRAQGLLQEAQDKQCTDDLGRKYFRDNSRYVMHDLINDLAQSIAGEVCFKMEGNQKVSKHARHLSYMQNLFDGIKKFEGICEAQHLRTFLPLRLS</sequence>
<dbReference type="PANTHER" id="PTHR36766:SF51">
    <property type="entry name" value="DISEASE RESISTANCE RPP13-LIKE PROTEIN 1"/>
    <property type="match status" value="1"/>
</dbReference>
<dbReference type="EMBL" id="JAHUZN010000010">
    <property type="protein sequence ID" value="KAG8480621.1"/>
    <property type="molecule type" value="Genomic_DNA"/>
</dbReference>
<dbReference type="GO" id="GO:0043531">
    <property type="term" value="F:ADP binding"/>
    <property type="evidence" value="ECO:0007669"/>
    <property type="project" value="InterPro"/>
</dbReference>
<dbReference type="InterPro" id="IPR042197">
    <property type="entry name" value="Apaf_helical"/>
</dbReference>
<dbReference type="SUPFAM" id="SSF52540">
    <property type="entry name" value="P-loop containing nucleoside triphosphate hydrolases"/>
    <property type="match status" value="1"/>
</dbReference>